<evidence type="ECO:0000259" key="6">
    <source>
        <dbReference type="Pfam" id="PF13700"/>
    </source>
</evidence>
<evidence type="ECO:0000313" key="7">
    <source>
        <dbReference type="EMBL" id="CEG56951.1"/>
    </source>
</evidence>
<dbReference type="KEGG" id="lfa:LFA_1537"/>
<comment type="similarity">
    <text evidence="1">Belongs to the transposase 7 family.</text>
</comment>
<keyword evidence="3" id="KW-0238">DNA-binding</keyword>
<evidence type="ECO:0000256" key="3">
    <source>
        <dbReference type="ARBA" id="ARBA00023125"/>
    </source>
</evidence>
<protein>
    <submittedName>
        <fullName evidence="7">Transposase</fullName>
    </submittedName>
</protein>
<dbReference type="AlphaFoldDB" id="A0A098G4Q6"/>
<dbReference type="Pfam" id="PF13700">
    <property type="entry name" value="DUF4158"/>
    <property type="match status" value="1"/>
</dbReference>
<sequence length="1018" mass="118442">MARLKILSSDDFNKLYKLPSLGDNDRPFVFELDEEDKAYLGSFNDVPKKIDYILQVSFFRITQFFYKFTFQGIRQDTWYVIKTFFPTEKFPKTKISKRHHYDNRNAILKKYGASLYSSQHKDKALRYARELVKQHAVPKYVFDSLLEYLHQHKIVRPSYTTLQDMVSEALNNEKDRLTNKIYNLMDKPFRELLAQFLEKDELFYQLTTLKKDQKDFTTAEINASIKKHQFLSSLYQKSIEIINELDISEQNIMHYADLAVYHTVYGLRAMKQKNLSRLYLMCYAHYRYLKISDHVISSFSHKVSFYTGEAEEYQAEAILNAKDDDKNHRDTAAAILSLINNKKVADNAIRTKAYEIVPQEKFQQFIRKIKKPNFTPEFYRWEYYSKTASAIKLNTRAAFKELDFQSKHKELQTAIAFLKEHYASNKAFSSYPFKDIPVEFIPKLSRCHVIKKVKVGTTGKKTKHIDADRYEIMLYLQIEKGIKSGSATVYNSLSYRALNDELHPKQDWDKNKNSIIKRLENKLLGSDINDLLKDLANRLGPRYKEVNDKIASGENNKIKLKHNKKGEAIRWTLPYKKSDDGVNNPFYENMPLTSIAKIIQFTHNQTDFMKKFTHILPTGSKKQVDESVLSACLVAKGTGIDIDKMKDISDVKEHDLKSTYADFIRHMTLTQASDVVMNHLKKLPIFEKYTLADYGIHASIDGQKLETKFNSIMARFSTKYFGFGQGVSAYTLCANWLPLCTKIIGTNEHESHYLFDMLNSNTSDIEIAAISGDMHSINRVNFIILFLFGYRFMPRFTQLDKKAGNNLVSFDDPKRYEGLLVKPSKKVNVRLIIKEWDNILRIMATLGLKKSSQSTIVKKLSSYQSNDTLRALIELDQVIMTLYMLDYIDDEGMRKTVHRSLNRGESYHQLRAAIARISSRKLTGKTEIELIINNECARLLSNCIIFYNASLLTGLYEHYKQNNMEEECLKIIRFSPVAWQHINLIGIYEFYNKKECLNLHDVIEKLVTNKKIDLLATA</sequence>
<dbReference type="STRING" id="1212491.LFA_1537"/>
<dbReference type="InterPro" id="IPR025296">
    <property type="entry name" value="DUF4158"/>
</dbReference>
<dbReference type="Proteomes" id="UP000032430">
    <property type="component" value="Chromosome I"/>
</dbReference>
<keyword evidence="2" id="KW-0815">Transposition</keyword>
<dbReference type="InterPro" id="IPR002513">
    <property type="entry name" value="Tn3_Tnp_DDE_dom"/>
</dbReference>
<proteinExistence type="inferred from homology"/>
<dbReference type="NCBIfam" id="NF033527">
    <property type="entry name" value="transpos_Tn3"/>
    <property type="match status" value="1"/>
</dbReference>
<reference evidence="8" key="1">
    <citation type="submission" date="2014-09" db="EMBL/GenBank/DDBJ databases">
        <authorList>
            <person name="Gomez-Valero L."/>
        </authorList>
    </citation>
    <scope>NUCLEOTIDE SEQUENCE [LARGE SCALE GENOMIC DNA]</scope>
    <source>
        <strain evidence="8">ATCC700992</strain>
    </source>
</reference>
<organism evidence="7 8">
    <name type="scientific">Legionella fallonii LLAP-10</name>
    <dbReference type="NCBI Taxonomy" id="1212491"/>
    <lineage>
        <taxon>Bacteria</taxon>
        <taxon>Pseudomonadati</taxon>
        <taxon>Pseudomonadota</taxon>
        <taxon>Gammaproteobacteria</taxon>
        <taxon>Legionellales</taxon>
        <taxon>Legionellaceae</taxon>
        <taxon>Legionella</taxon>
    </lineage>
</organism>
<keyword evidence="4" id="KW-0233">DNA recombination</keyword>
<dbReference type="GO" id="GO:0004803">
    <property type="term" value="F:transposase activity"/>
    <property type="evidence" value="ECO:0007669"/>
    <property type="project" value="InterPro"/>
</dbReference>
<evidence type="ECO:0000259" key="5">
    <source>
        <dbReference type="Pfam" id="PF01526"/>
    </source>
</evidence>
<gene>
    <name evidence="7" type="ORF">LFA_1537</name>
</gene>
<evidence type="ECO:0000256" key="4">
    <source>
        <dbReference type="ARBA" id="ARBA00023172"/>
    </source>
</evidence>
<dbReference type="RefSeq" id="WP_045095526.1">
    <property type="nucleotide sequence ID" value="NZ_LN614827.1"/>
</dbReference>
<keyword evidence="8" id="KW-1185">Reference proteome</keyword>
<accession>A0A098G4Q6</accession>
<dbReference type="InterPro" id="IPR047653">
    <property type="entry name" value="Tn3-like_transpos"/>
</dbReference>
<dbReference type="GO" id="GO:0006313">
    <property type="term" value="P:DNA transposition"/>
    <property type="evidence" value="ECO:0007669"/>
    <property type="project" value="InterPro"/>
</dbReference>
<evidence type="ECO:0000256" key="2">
    <source>
        <dbReference type="ARBA" id="ARBA00022578"/>
    </source>
</evidence>
<dbReference type="Pfam" id="PF01526">
    <property type="entry name" value="DDE_Tnp_Tn3"/>
    <property type="match status" value="1"/>
</dbReference>
<dbReference type="OrthoDB" id="5630258at2"/>
<dbReference type="GO" id="GO:0003677">
    <property type="term" value="F:DNA binding"/>
    <property type="evidence" value="ECO:0007669"/>
    <property type="project" value="UniProtKB-KW"/>
</dbReference>
<evidence type="ECO:0000313" key="8">
    <source>
        <dbReference type="Proteomes" id="UP000032430"/>
    </source>
</evidence>
<evidence type="ECO:0000256" key="1">
    <source>
        <dbReference type="ARBA" id="ARBA00009402"/>
    </source>
</evidence>
<dbReference type="HOGENOM" id="CLU_009098_0_0_6"/>
<dbReference type="EMBL" id="LN614827">
    <property type="protein sequence ID" value="CEG56951.1"/>
    <property type="molecule type" value="Genomic_DNA"/>
</dbReference>
<feature type="domain" description="Tn3 transposase DDE" evidence="5">
    <location>
        <begin position="598"/>
        <end position="988"/>
    </location>
</feature>
<name>A0A098G4Q6_9GAMM</name>
<feature type="domain" description="DUF4158" evidence="6">
    <location>
        <begin position="6"/>
        <end position="169"/>
    </location>
</feature>